<accession>M2SKT1</accession>
<keyword evidence="2" id="KW-1185">Reference proteome</keyword>
<dbReference type="HOGENOM" id="CLU_2418957_0_0_1"/>
<protein>
    <submittedName>
        <fullName evidence="1">Uncharacterized protein</fullName>
    </submittedName>
</protein>
<dbReference type="EMBL" id="KB445586">
    <property type="protein sequence ID" value="EMD85910.1"/>
    <property type="molecule type" value="Genomic_DNA"/>
</dbReference>
<gene>
    <name evidence="1" type="ORF">COCHEDRAFT_1024169</name>
</gene>
<dbReference type="Proteomes" id="UP000016936">
    <property type="component" value="Unassembled WGS sequence"/>
</dbReference>
<feature type="non-terminal residue" evidence="1">
    <location>
        <position position="1"/>
    </location>
</feature>
<dbReference type="AlphaFoldDB" id="M2SKT1"/>
<name>M2SKT1_COCH5</name>
<reference evidence="1 2" key="1">
    <citation type="journal article" date="2012" name="PLoS Pathog.">
        <title>Diverse lifestyles and strategies of plant pathogenesis encoded in the genomes of eighteen Dothideomycetes fungi.</title>
        <authorList>
            <person name="Ohm R.A."/>
            <person name="Feau N."/>
            <person name="Henrissat B."/>
            <person name="Schoch C.L."/>
            <person name="Horwitz B.A."/>
            <person name="Barry K.W."/>
            <person name="Condon B.J."/>
            <person name="Copeland A.C."/>
            <person name="Dhillon B."/>
            <person name="Glaser F."/>
            <person name="Hesse C.N."/>
            <person name="Kosti I."/>
            <person name="LaButti K."/>
            <person name="Lindquist E.A."/>
            <person name="Lucas S."/>
            <person name="Salamov A.A."/>
            <person name="Bradshaw R.E."/>
            <person name="Ciuffetti L."/>
            <person name="Hamelin R.C."/>
            <person name="Kema G.H.J."/>
            <person name="Lawrence C."/>
            <person name="Scott J.A."/>
            <person name="Spatafora J.W."/>
            <person name="Turgeon B.G."/>
            <person name="de Wit P.J.G.M."/>
            <person name="Zhong S."/>
            <person name="Goodwin S.B."/>
            <person name="Grigoriev I.V."/>
        </authorList>
    </citation>
    <scope>NUCLEOTIDE SEQUENCE [LARGE SCALE GENOMIC DNA]</scope>
    <source>
        <strain evidence="2">C5 / ATCC 48332 / race O</strain>
    </source>
</reference>
<evidence type="ECO:0000313" key="2">
    <source>
        <dbReference type="Proteomes" id="UP000016936"/>
    </source>
</evidence>
<organism evidence="1 2">
    <name type="scientific">Cochliobolus heterostrophus (strain C5 / ATCC 48332 / race O)</name>
    <name type="common">Southern corn leaf blight fungus</name>
    <name type="synonym">Bipolaris maydis</name>
    <dbReference type="NCBI Taxonomy" id="701091"/>
    <lineage>
        <taxon>Eukaryota</taxon>
        <taxon>Fungi</taxon>
        <taxon>Dikarya</taxon>
        <taxon>Ascomycota</taxon>
        <taxon>Pezizomycotina</taxon>
        <taxon>Dothideomycetes</taxon>
        <taxon>Pleosporomycetidae</taxon>
        <taxon>Pleosporales</taxon>
        <taxon>Pleosporineae</taxon>
        <taxon>Pleosporaceae</taxon>
        <taxon>Bipolaris</taxon>
    </lineage>
</organism>
<evidence type="ECO:0000313" key="1">
    <source>
        <dbReference type="EMBL" id="EMD85910.1"/>
    </source>
</evidence>
<reference evidence="2" key="2">
    <citation type="journal article" date="2013" name="PLoS Genet.">
        <title>Comparative genome structure, secondary metabolite, and effector coding capacity across Cochliobolus pathogens.</title>
        <authorList>
            <person name="Condon B.J."/>
            <person name="Leng Y."/>
            <person name="Wu D."/>
            <person name="Bushley K.E."/>
            <person name="Ohm R.A."/>
            <person name="Otillar R."/>
            <person name="Martin J."/>
            <person name="Schackwitz W."/>
            <person name="Grimwood J."/>
            <person name="MohdZainudin N."/>
            <person name="Xue C."/>
            <person name="Wang R."/>
            <person name="Manning V.A."/>
            <person name="Dhillon B."/>
            <person name="Tu Z.J."/>
            <person name="Steffenson B.J."/>
            <person name="Salamov A."/>
            <person name="Sun H."/>
            <person name="Lowry S."/>
            <person name="LaButti K."/>
            <person name="Han J."/>
            <person name="Copeland A."/>
            <person name="Lindquist E."/>
            <person name="Barry K."/>
            <person name="Schmutz J."/>
            <person name="Baker S.E."/>
            <person name="Ciuffetti L.M."/>
            <person name="Grigoriev I.V."/>
            <person name="Zhong S."/>
            <person name="Turgeon B.G."/>
        </authorList>
    </citation>
    <scope>NUCLEOTIDE SEQUENCE [LARGE SCALE GENOMIC DNA]</scope>
    <source>
        <strain evidence="2">C5 / ATCC 48332 / race O</strain>
    </source>
</reference>
<sequence>FPVSFWPTEWFSILFPFLPDEDNISVSVSRNRSAGGGLCHKFDLEHLVGNWPMCSGRPTRPDEGCLLQDHGLSSGSSMTRDLWFLDVEPLHR</sequence>
<proteinExistence type="predicted"/>